<evidence type="ECO:0000313" key="2">
    <source>
        <dbReference type="Proteomes" id="UP000001887"/>
    </source>
</evidence>
<accession>D2R2S6</accession>
<dbReference type="AlphaFoldDB" id="D2R2S6"/>
<dbReference type="eggNOG" id="ENOG5032Y37">
    <property type="taxonomic scope" value="Bacteria"/>
</dbReference>
<protein>
    <submittedName>
        <fullName evidence="1">Uncharacterized protein</fullName>
    </submittedName>
</protein>
<dbReference type="KEGG" id="psl:Psta_2245"/>
<dbReference type="HOGENOM" id="CLU_2080971_0_0_0"/>
<dbReference type="Proteomes" id="UP000001887">
    <property type="component" value="Chromosome"/>
</dbReference>
<reference evidence="1 2" key="1">
    <citation type="journal article" date="2009" name="Stand. Genomic Sci.">
        <title>Complete genome sequence of Pirellula staleyi type strain (ATCC 27377).</title>
        <authorList>
            <person name="Clum A."/>
            <person name="Tindall B.J."/>
            <person name="Sikorski J."/>
            <person name="Ivanova N."/>
            <person name="Mavrommatis K."/>
            <person name="Lucas S."/>
            <person name="Glavina del Rio T."/>
            <person name="Nolan M."/>
            <person name="Chen F."/>
            <person name="Tice H."/>
            <person name="Pitluck S."/>
            <person name="Cheng J.F."/>
            <person name="Chertkov O."/>
            <person name="Brettin T."/>
            <person name="Han C."/>
            <person name="Detter J.C."/>
            <person name="Kuske C."/>
            <person name="Bruce D."/>
            <person name="Goodwin L."/>
            <person name="Ovchinikova G."/>
            <person name="Pati A."/>
            <person name="Mikhailova N."/>
            <person name="Chen A."/>
            <person name="Palaniappan K."/>
            <person name="Land M."/>
            <person name="Hauser L."/>
            <person name="Chang Y.J."/>
            <person name="Jeffries C.D."/>
            <person name="Chain P."/>
            <person name="Rohde M."/>
            <person name="Goker M."/>
            <person name="Bristow J."/>
            <person name="Eisen J.A."/>
            <person name="Markowitz V."/>
            <person name="Hugenholtz P."/>
            <person name="Kyrpides N.C."/>
            <person name="Klenk H.P."/>
            <person name="Lapidus A."/>
        </authorList>
    </citation>
    <scope>NUCLEOTIDE SEQUENCE [LARGE SCALE GENOMIC DNA]</scope>
    <source>
        <strain evidence="2">ATCC 27377 / DSM 6068 / ICPB 4128</strain>
    </source>
</reference>
<dbReference type="EMBL" id="CP001848">
    <property type="protein sequence ID" value="ADB16916.1"/>
    <property type="molecule type" value="Genomic_DNA"/>
</dbReference>
<evidence type="ECO:0000313" key="1">
    <source>
        <dbReference type="EMBL" id="ADB16916.1"/>
    </source>
</evidence>
<proteinExistence type="predicted"/>
<keyword evidence="2" id="KW-1185">Reference proteome</keyword>
<name>D2R2S6_PIRSD</name>
<dbReference type="STRING" id="530564.Psta_2245"/>
<sequence>MAKSREQQPKSVAIPEKFVPQFWDAVDGRCGIVKEIRRRYEILKQDAGVESYQKDLLCQRAIFIGVQLETMECIAAAEGKFDPGCYTQMVNAFSGLLSKLGLERQFPNRKTLKAYVQELEE</sequence>
<organism evidence="1 2">
    <name type="scientific">Pirellula staleyi (strain ATCC 27377 / DSM 6068 / ICPB 4128)</name>
    <name type="common">Pirella staleyi</name>
    <dbReference type="NCBI Taxonomy" id="530564"/>
    <lineage>
        <taxon>Bacteria</taxon>
        <taxon>Pseudomonadati</taxon>
        <taxon>Planctomycetota</taxon>
        <taxon>Planctomycetia</taxon>
        <taxon>Pirellulales</taxon>
        <taxon>Pirellulaceae</taxon>
        <taxon>Pirellula</taxon>
    </lineage>
</organism>
<gene>
    <name evidence="1" type="ordered locus">Psta_2245</name>
</gene>